<dbReference type="EMBL" id="JBHFEH010000003">
    <property type="protein sequence ID" value="KAL2058081.1"/>
    <property type="molecule type" value="Genomic_DNA"/>
</dbReference>
<evidence type="ECO:0000313" key="3">
    <source>
        <dbReference type="Proteomes" id="UP001590951"/>
    </source>
</evidence>
<keyword evidence="3" id="KW-1185">Reference proteome</keyword>
<feature type="region of interest" description="Disordered" evidence="1">
    <location>
        <begin position="21"/>
        <end position="57"/>
    </location>
</feature>
<evidence type="ECO:0000256" key="1">
    <source>
        <dbReference type="SAM" id="MobiDB-lite"/>
    </source>
</evidence>
<name>A0ABR4BML4_9LECA</name>
<organism evidence="2 3">
    <name type="scientific">Lepraria finkii</name>
    <dbReference type="NCBI Taxonomy" id="1340010"/>
    <lineage>
        <taxon>Eukaryota</taxon>
        <taxon>Fungi</taxon>
        <taxon>Dikarya</taxon>
        <taxon>Ascomycota</taxon>
        <taxon>Pezizomycotina</taxon>
        <taxon>Lecanoromycetes</taxon>
        <taxon>OSLEUM clade</taxon>
        <taxon>Lecanoromycetidae</taxon>
        <taxon>Lecanorales</taxon>
        <taxon>Lecanorineae</taxon>
        <taxon>Stereocaulaceae</taxon>
        <taxon>Lepraria</taxon>
    </lineage>
</organism>
<accession>A0ABR4BML4</accession>
<protein>
    <submittedName>
        <fullName evidence="2">Uncharacterized protein</fullName>
    </submittedName>
</protein>
<dbReference type="Proteomes" id="UP001590951">
    <property type="component" value="Unassembled WGS sequence"/>
</dbReference>
<gene>
    <name evidence="2" type="ORF">ABVK25_001699</name>
</gene>
<evidence type="ECO:0000313" key="2">
    <source>
        <dbReference type="EMBL" id="KAL2058081.1"/>
    </source>
</evidence>
<comment type="caution">
    <text evidence="2">The sequence shown here is derived from an EMBL/GenBank/DDBJ whole genome shotgun (WGS) entry which is preliminary data.</text>
</comment>
<proteinExistence type="predicted"/>
<sequence>MDPPSASGTAPPPEIAVECVPYDDENRTPPSEHILESDNHGIRWAGNSRGGGDGRDRFEQAGCDNGRMVVIGLGLSIDIRNDRNRRRGDTLAQREVQRMKRVLCKGESNGTLLGGPLEAEDPLTAGKAGIFIPDEEAANYIGSLWSLGNNQDCRSCVVHKEGKVDEKEPQGLLIHAP</sequence>
<reference evidence="2 3" key="1">
    <citation type="submission" date="2024-09" db="EMBL/GenBank/DDBJ databases">
        <title>Rethinking Asexuality: The Enigmatic Case of Functional Sexual Genes in Lepraria (Stereocaulaceae).</title>
        <authorList>
            <person name="Doellman M."/>
            <person name="Sun Y."/>
            <person name="Barcenas-Pena A."/>
            <person name="Lumbsch H.T."/>
            <person name="Grewe F."/>
        </authorList>
    </citation>
    <scope>NUCLEOTIDE SEQUENCE [LARGE SCALE GENOMIC DNA]</scope>
    <source>
        <strain evidence="2 3">Grewe 0041</strain>
    </source>
</reference>